<name>A0A7C3NFJ6_UNCW3</name>
<reference evidence="8" key="1">
    <citation type="journal article" date="2020" name="mSystems">
        <title>Genome- and Community-Level Interaction Insights into Carbon Utilization and Element Cycling Functions of Hydrothermarchaeota in Hydrothermal Sediment.</title>
        <authorList>
            <person name="Zhou Z."/>
            <person name="Liu Y."/>
            <person name="Xu W."/>
            <person name="Pan J."/>
            <person name="Luo Z.H."/>
            <person name="Li M."/>
        </authorList>
    </citation>
    <scope>NUCLEOTIDE SEQUENCE [LARGE SCALE GENOMIC DNA]</scope>
    <source>
        <strain evidence="8">SpSt-464</strain>
    </source>
</reference>
<keyword evidence="3 6" id="KW-0032">Aminotransferase</keyword>
<organism evidence="8">
    <name type="scientific">candidate division WOR-3 bacterium</name>
    <dbReference type="NCBI Taxonomy" id="2052148"/>
    <lineage>
        <taxon>Bacteria</taxon>
        <taxon>Bacteria division WOR-3</taxon>
    </lineage>
</organism>
<comment type="subunit">
    <text evidence="2 6">Homodimer.</text>
</comment>
<dbReference type="InterPro" id="IPR015421">
    <property type="entry name" value="PyrdxlP-dep_Trfase_major"/>
</dbReference>
<accession>A0A7C3NFJ6</accession>
<keyword evidence="5 6" id="KW-0663">Pyridoxal phosphate</keyword>
<dbReference type="GO" id="GO:0000105">
    <property type="term" value="P:L-histidine biosynthetic process"/>
    <property type="evidence" value="ECO:0007669"/>
    <property type="project" value="UniProtKB-UniRule"/>
</dbReference>
<comment type="catalytic activity">
    <reaction evidence="6">
        <text>L-histidinol phosphate + 2-oxoglutarate = 3-(imidazol-4-yl)-2-oxopropyl phosphate + L-glutamate</text>
        <dbReference type="Rhea" id="RHEA:23744"/>
        <dbReference type="ChEBI" id="CHEBI:16810"/>
        <dbReference type="ChEBI" id="CHEBI:29985"/>
        <dbReference type="ChEBI" id="CHEBI:57766"/>
        <dbReference type="ChEBI" id="CHEBI:57980"/>
        <dbReference type="EC" id="2.6.1.9"/>
    </reaction>
</comment>
<dbReference type="SUPFAM" id="SSF53383">
    <property type="entry name" value="PLP-dependent transferases"/>
    <property type="match status" value="1"/>
</dbReference>
<dbReference type="InterPro" id="IPR050106">
    <property type="entry name" value="HistidinolP_aminotransfase"/>
</dbReference>
<dbReference type="Gene3D" id="3.90.1150.10">
    <property type="entry name" value="Aspartate Aminotransferase, domain 1"/>
    <property type="match status" value="1"/>
</dbReference>
<evidence type="ECO:0000256" key="6">
    <source>
        <dbReference type="HAMAP-Rule" id="MF_01023"/>
    </source>
</evidence>
<dbReference type="Pfam" id="PF00155">
    <property type="entry name" value="Aminotran_1_2"/>
    <property type="match status" value="1"/>
</dbReference>
<evidence type="ECO:0000259" key="7">
    <source>
        <dbReference type="Pfam" id="PF00155"/>
    </source>
</evidence>
<evidence type="ECO:0000256" key="2">
    <source>
        <dbReference type="ARBA" id="ARBA00011738"/>
    </source>
</evidence>
<keyword evidence="6" id="KW-0368">Histidine biosynthesis</keyword>
<dbReference type="AlphaFoldDB" id="A0A7C3NFJ6"/>
<dbReference type="NCBIfam" id="TIGR01141">
    <property type="entry name" value="hisC"/>
    <property type="match status" value="1"/>
</dbReference>
<evidence type="ECO:0000256" key="1">
    <source>
        <dbReference type="ARBA" id="ARBA00001933"/>
    </source>
</evidence>
<protein>
    <recommendedName>
        <fullName evidence="6">Histidinol-phosphate aminotransferase</fullName>
        <ecNumber evidence="6">2.6.1.9</ecNumber>
    </recommendedName>
    <alternativeName>
        <fullName evidence="6">Imidazole acetol-phosphate transaminase</fullName>
    </alternativeName>
</protein>
<proteinExistence type="inferred from homology"/>
<keyword evidence="6" id="KW-0028">Amino-acid biosynthesis</keyword>
<feature type="domain" description="Aminotransferase class I/classII large" evidence="7">
    <location>
        <begin position="56"/>
        <end position="381"/>
    </location>
</feature>
<comment type="cofactor">
    <cofactor evidence="1 6">
        <name>pyridoxal 5'-phosphate</name>
        <dbReference type="ChEBI" id="CHEBI:597326"/>
    </cofactor>
</comment>
<dbReference type="GO" id="GO:0030170">
    <property type="term" value="F:pyridoxal phosphate binding"/>
    <property type="evidence" value="ECO:0007669"/>
    <property type="project" value="InterPro"/>
</dbReference>
<comment type="pathway">
    <text evidence="6">Amino-acid biosynthesis; L-histidine biosynthesis; L-histidine from 5-phospho-alpha-D-ribose 1-diphosphate: step 7/9.</text>
</comment>
<dbReference type="EC" id="2.6.1.9" evidence="6"/>
<comment type="similarity">
    <text evidence="6">Belongs to the class-II pyridoxal-phosphate-dependent aminotransferase family. Histidinol-phosphate aminotransferase subfamily.</text>
</comment>
<dbReference type="InterPro" id="IPR015424">
    <property type="entry name" value="PyrdxlP-dep_Trfase"/>
</dbReference>
<evidence type="ECO:0000313" key="8">
    <source>
        <dbReference type="EMBL" id="HFK23146.1"/>
    </source>
</evidence>
<dbReference type="PANTHER" id="PTHR43643:SF3">
    <property type="entry name" value="HISTIDINOL-PHOSPHATE AMINOTRANSFERASE"/>
    <property type="match status" value="1"/>
</dbReference>
<keyword evidence="4 6" id="KW-0808">Transferase</keyword>
<dbReference type="UniPathway" id="UPA00031">
    <property type="reaction ID" value="UER00012"/>
</dbReference>
<dbReference type="CDD" id="cd00609">
    <property type="entry name" value="AAT_like"/>
    <property type="match status" value="1"/>
</dbReference>
<evidence type="ECO:0000256" key="5">
    <source>
        <dbReference type="ARBA" id="ARBA00022898"/>
    </source>
</evidence>
<evidence type="ECO:0000256" key="4">
    <source>
        <dbReference type="ARBA" id="ARBA00022679"/>
    </source>
</evidence>
<dbReference type="HAMAP" id="MF_01023">
    <property type="entry name" value="HisC_aminotrans_2"/>
    <property type="match status" value="1"/>
</dbReference>
<dbReference type="InterPro" id="IPR005861">
    <property type="entry name" value="HisP_aminotrans"/>
</dbReference>
<gene>
    <name evidence="6" type="primary">hisC</name>
    <name evidence="8" type="ORF">ENS15_00615</name>
</gene>
<feature type="modified residue" description="N6-(pyridoxal phosphate)lysine" evidence="6">
    <location>
        <position position="248"/>
    </location>
</feature>
<dbReference type="InterPro" id="IPR015422">
    <property type="entry name" value="PyrdxlP-dep_Trfase_small"/>
</dbReference>
<dbReference type="PANTHER" id="PTHR43643">
    <property type="entry name" value="HISTIDINOL-PHOSPHATE AMINOTRANSFERASE 2"/>
    <property type="match status" value="1"/>
</dbReference>
<dbReference type="GO" id="GO:0004400">
    <property type="term" value="F:histidinol-phosphate transaminase activity"/>
    <property type="evidence" value="ECO:0007669"/>
    <property type="project" value="UniProtKB-UniRule"/>
</dbReference>
<comment type="caution">
    <text evidence="8">The sequence shown here is derived from an EMBL/GenBank/DDBJ whole genome shotgun (WGS) entry which is preliminary data.</text>
</comment>
<dbReference type="InterPro" id="IPR004839">
    <property type="entry name" value="Aminotransferase_I/II_large"/>
</dbReference>
<dbReference type="EMBL" id="DSTT01000001">
    <property type="protein sequence ID" value="HFK23146.1"/>
    <property type="molecule type" value="Genomic_DNA"/>
</dbReference>
<evidence type="ECO:0000256" key="3">
    <source>
        <dbReference type="ARBA" id="ARBA00022576"/>
    </source>
</evidence>
<sequence length="389" mass="44692">MKDVVTMLQIYLKQLKTNFNGVKMINFKKQLQNIQNYIPGKPIEEVKRELGLRGEIYKLASNENPLGISPKALKAIKDSLNQINFYPDDNNFYLKKRLSESLNIKEEMIILGNGSVEIINNIIFSFTENKDRVLRPSPSFIMFKISALINGCKVVEIPHKNFKNDVASIVNSLKKSKFKIVYLDNPNNPLGSMIFEDELKYLLKNVPSDTLILLDEAYNDYIDDRVRIDSTKFLKKYKNLVILRTFSKIYGLAGLRVGYGIANGEIVSILQKVRLPFNVNLLAQKAALAAIDDYKHLKESKDLNDKGIRFLTDNLKKMGFFVIDSYTNFVTFDCDCDSKIIFEKLQKKGVIVRPIDNYGLKTFLRVTTSTEKGNRIFVERLKEVLDEVR</sequence>
<dbReference type="Gene3D" id="3.40.640.10">
    <property type="entry name" value="Type I PLP-dependent aspartate aminotransferase-like (Major domain)"/>
    <property type="match status" value="1"/>
</dbReference>